<dbReference type="PANTHER" id="PTHR11449">
    <property type="entry name" value="RIBOSOMAL PROTEIN L30"/>
    <property type="match status" value="1"/>
</dbReference>
<reference evidence="10" key="1">
    <citation type="submission" date="2018-09" db="EMBL/GenBank/DDBJ databases">
        <title>Complete Genome Sequencing of Sulfolobus sp. JCM 16834.</title>
        <authorList>
            <person name="Kato S."/>
            <person name="Itoh T."/>
            <person name="Ohkuma M."/>
        </authorList>
    </citation>
    <scope>NUCLEOTIDE SEQUENCE [LARGE SCALE GENOMIC DNA]</scope>
    <source>
        <strain evidence="10">IC-007</strain>
    </source>
</reference>
<evidence type="ECO:0000256" key="2">
    <source>
        <dbReference type="ARBA" id="ARBA00022980"/>
    </source>
</evidence>
<evidence type="ECO:0000313" key="8">
    <source>
        <dbReference type="EMBL" id="BBG27267.1"/>
    </source>
</evidence>
<dbReference type="InterPro" id="IPR000231">
    <property type="entry name" value="Ribosomal_eL30"/>
</dbReference>
<comment type="similarity">
    <text evidence="1 5">Belongs to the eukaryotic ribosomal protein eL30 family.</text>
</comment>
<dbReference type="EMBL" id="AP018929">
    <property type="protein sequence ID" value="BBG24510.1"/>
    <property type="molecule type" value="Genomic_DNA"/>
</dbReference>
<evidence type="ECO:0000256" key="4">
    <source>
        <dbReference type="ARBA" id="ARBA00035231"/>
    </source>
</evidence>
<proteinExistence type="inferred from homology"/>
<protein>
    <recommendedName>
        <fullName evidence="4 5">Large ribosomal subunit protein eL30</fullName>
    </recommendedName>
</protein>
<evidence type="ECO:0000313" key="7">
    <source>
        <dbReference type="EMBL" id="BBG24510.1"/>
    </source>
</evidence>
<feature type="domain" description="Ribosomal protein eL8/eL30/eS12/Gadd45" evidence="6">
    <location>
        <begin position="8"/>
        <end position="98"/>
    </location>
</feature>
<dbReference type="GeneID" id="41718150"/>
<evidence type="ECO:0000256" key="5">
    <source>
        <dbReference type="HAMAP-Rule" id="MF_00481"/>
    </source>
</evidence>
<dbReference type="SUPFAM" id="SSF55315">
    <property type="entry name" value="L30e-like"/>
    <property type="match status" value="1"/>
</dbReference>
<keyword evidence="2 5" id="KW-0689">Ribosomal protein</keyword>
<sequence length="105" mass="11451">MSQQLTFEGELKVLLKTGKVVIGSRNCLKMLKTGKLKMVVVASTLRSDIKDDIIYFAKISGIPFYEYGGSGWDLGTLSGKPFMVSAMGIEDEGSSRILEIGNRGE</sequence>
<dbReference type="HAMAP" id="MF_00481">
    <property type="entry name" value="Ribosomal_eL30"/>
    <property type="match status" value="1"/>
</dbReference>
<dbReference type="AlphaFoldDB" id="A0A510E477"/>
<name>A0A510E477_9CREN</name>
<dbReference type="InterPro" id="IPR022991">
    <property type="entry name" value="Ribosomal_eL30_CS"/>
</dbReference>
<dbReference type="GO" id="GO:0003735">
    <property type="term" value="F:structural constituent of ribosome"/>
    <property type="evidence" value="ECO:0007669"/>
    <property type="project" value="InterPro"/>
</dbReference>
<dbReference type="Proteomes" id="UP000322983">
    <property type="component" value="Chromosome"/>
</dbReference>
<dbReference type="STRING" id="1294262.GCA_001316085_00175"/>
<dbReference type="OrthoDB" id="10759at2157"/>
<dbReference type="GO" id="GO:0006412">
    <property type="term" value="P:translation"/>
    <property type="evidence" value="ECO:0007669"/>
    <property type="project" value="UniProtKB-UniRule"/>
</dbReference>
<accession>A0A510E477</accession>
<dbReference type="PROSITE" id="PS00709">
    <property type="entry name" value="RIBOSOMAL_L30E_1"/>
    <property type="match status" value="1"/>
</dbReference>
<evidence type="ECO:0000259" key="6">
    <source>
        <dbReference type="Pfam" id="PF01248"/>
    </source>
</evidence>
<dbReference type="PROSITE" id="PS00993">
    <property type="entry name" value="RIBOSOMAL_L30E_2"/>
    <property type="match status" value="1"/>
</dbReference>
<keyword evidence="3 5" id="KW-0687">Ribonucleoprotein</keyword>
<keyword evidence="9" id="KW-1185">Reference proteome</keyword>
<dbReference type="GO" id="GO:0022625">
    <property type="term" value="C:cytosolic large ribosomal subunit"/>
    <property type="evidence" value="ECO:0007669"/>
    <property type="project" value="InterPro"/>
</dbReference>
<gene>
    <name evidence="5" type="primary">rpl30e</name>
    <name evidence="7" type="ORF">IC006_1832</name>
    <name evidence="8" type="ORF">IC007_1809</name>
</gene>
<dbReference type="InterPro" id="IPR029064">
    <property type="entry name" value="Ribosomal_eL30-like_sf"/>
</dbReference>
<dbReference type="InterPro" id="IPR004038">
    <property type="entry name" value="Ribosomal_eL8/eL30/eS12/Gad45"/>
</dbReference>
<dbReference type="RefSeq" id="WP_054844875.1">
    <property type="nucleotide sequence ID" value="NZ_AP018929.1"/>
</dbReference>
<organism evidence="8 10">
    <name type="scientific">Sulfuracidifex tepidarius</name>
    <dbReference type="NCBI Taxonomy" id="1294262"/>
    <lineage>
        <taxon>Archaea</taxon>
        <taxon>Thermoproteota</taxon>
        <taxon>Thermoprotei</taxon>
        <taxon>Sulfolobales</taxon>
        <taxon>Sulfolobaceae</taxon>
        <taxon>Sulfuracidifex</taxon>
    </lineage>
</organism>
<dbReference type="InterPro" id="IPR039109">
    <property type="entry name" value="Ribosomal_eL30-like"/>
</dbReference>
<accession>A0A510DX01</accession>
<evidence type="ECO:0000313" key="10">
    <source>
        <dbReference type="Proteomes" id="UP000325030"/>
    </source>
</evidence>
<dbReference type="GO" id="GO:0003723">
    <property type="term" value="F:RNA binding"/>
    <property type="evidence" value="ECO:0007669"/>
    <property type="project" value="InterPro"/>
</dbReference>
<evidence type="ECO:0000313" key="9">
    <source>
        <dbReference type="Proteomes" id="UP000322983"/>
    </source>
</evidence>
<dbReference type="Gene3D" id="3.30.1330.30">
    <property type="match status" value="1"/>
</dbReference>
<dbReference type="Proteomes" id="UP000325030">
    <property type="component" value="Chromosome"/>
</dbReference>
<evidence type="ECO:0000256" key="3">
    <source>
        <dbReference type="ARBA" id="ARBA00023274"/>
    </source>
</evidence>
<dbReference type="KEGG" id="step:IC006_1832"/>
<dbReference type="Pfam" id="PF01248">
    <property type="entry name" value="Ribosomal_L7Ae"/>
    <property type="match status" value="1"/>
</dbReference>
<reference evidence="8 9" key="2">
    <citation type="journal article" date="2020" name="Int. J. Syst. Evol. Microbiol.">
        <title>Sulfuracidifex tepidarius gen. nov., sp. nov. and transfer of Sulfolobus metallicus Huber and Stetter 1992 to the genus Sulfuracidifex as Sulfuracidifex metallicus comb. nov.</title>
        <authorList>
            <person name="Itoh T."/>
            <person name="Miura T."/>
            <person name="Sakai H.D."/>
            <person name="Kato S."/>
            <person name="Ohkuma M."/>
            <person name="Takashina T."/>
        </authorList>
    </citation>
    <scope>NUCLEOTIDE SEQUENCE</scope>
    <source>
        <strain evidence="7 9">IC-006</strain>
        <strain evidence="8">IC-007</strain>
    </source>
</reference>
<dbReference type="NCBIfam" id="NF002172">
    <property type="entry name" value="PRK01018.1"/>
    <property type="match status" value="1"/>
</dbReference>
<dbReference type="EMBL" id="AP018930">
    <property type="protein sequence ID" value="BBG27267.1"/>
    <property type="molecule type" value="Genomic_DNA"/>
</dbReference>
<evidence type="ECO:0000256" key="1">
    <source>
        <dbReference type="ARBA" id="ARBA00007326"/>
    </source>
</evidence>